<dbReference type="Gene3D" id="3.90.480.20">
    <property type="match status" value="1"/>
</dbReference>
<dbReference type="InterPro" id="IPR005117">
    <property type="entry name" value="NiRdtase/SiRdtase_haem-b_fer"/>
</dbReference>
<reference evidence="9 10" key="1">
    <citation type="submission" date="2020-09" db="EMBL/GenBank/DDBJ databases">
        <title>A novel species.</title>
        <authorList>
            <person name="Gao J."/>
        </authorList>
    </citation>
    <scope>NUCLEOTIDE SEQUENCE [LARGE SCALE GENOMIC DNA]</scope>
    <source>
        <strain evidence="9 10">CRXT-Y-14</strain>
    </source>
</reference>
<evidence type="ECO:0000256" key="7">
    <source>
        <dbReference type="SAM" id="MobiDB-lite"/>
    </source>
</evidence>
<evidence type="ECO:0000256" key="6">
    <source>
        <dbReference type="ARBA" id="ARBA00023014"/>
    </source>
</evidence>
<feature type="compositionally biased region" description="Basic and acidic residues" evidence="7">
    <location>
        <begin position="265"/>
        <end position="277"/>
    </location>
</feature>
<dbReference type="InterPro" id="IPR045854">
    <property type="entry name" value="NO2/SO3_Rdtase_4Fe4S_sf"/>
</dbReference>
<evidence type="ECO:0000313" key="9">
    <source>
        <dbReference type="EMBL" id="QNS05382.1"/>
    </source>
</evidence>
<keyword evidence="3" id="KW-0479">Metal-binding</keyword>
<feature type="domain" description="Nitrite/Sulfite reductase ferredoxin-like" evidence="8">
    <location>
        <begin position="37"/>
        <end position="86"/>
    </location>
</feature>
<keyword evidence="10" id="KW-1185">Reference proteome</keyword>
<evidence type="ECO:0000256" key="3">
    <source>
        <dbReference type="ARBA" id="ARBA00022723"/>
    </source>
</evidence>
<keyword evidence="1" id="KW-0004">4Fe-4S</keyword>
<evidence type="ECO:0000256" key="5">
    <source>
        <dbReference type="ARBA" id="ARBA00023004"/>
    </source>
</evidence>
<dbReference type="GO" id="GO:0046872">
    <property type="term" value="F:metal ion binding"/>
    <property type="evidence" value="ECO:0007669"/>
    <property type="project" value="UniProtKB-KW"/>
</dbReference>
<dbReference type="Proteomes" id="UP000516428">
    <property type="component" value="Chromosome"/>
</dbReference>
<gene>
    <name evidence="9" type="ORF">IAG42_18455</name>
</gene>
<dbReference type="Pfam" id="PF03460">
    <property type="entry name" value="NIR_SIR_ferr"/>
    <property type="match status" value="2"/>
</dbReference>
<dbReference type="Gene3D" id="3.90.480.10">
    <property type="entry name" value="Sulfite Reductase Hemoprotein,Domain 2"/>
    <property type="match status" value="1"/>
</dbReference>
<dbReference type="InterPro" id="IPR036136">
    <property type="entry name" value="Nit/Sulf_reduc_fer-like_dom_sf"/>
</dbReference>
<protein>
    <submittedName>
        <fullName evidence="9">Cobalamin biosynthesis protein CobG</fullName>
    </submittedName>
</protein>
<dbReference type="InterPro" id="IPR051329">
    <property type="entry name" value="NIR_SIR_4Fe-4S"/>
</dbReference>
<name>A0A7H1B9H7_9ACTN</name>
<keyword evidence="4" id="KW-0560">Oxidoreductase</keyword>
<dbReference type="PANTHER" id="PTHR32439:SF9">
    <property type="entry name" value="BLR3264 PROTEIN"/>
    <property type="match status" value="1"/>
</dbReference>
<dbReference type="Gene3D" id="3.30.413.10">
    <property type="entry name" value="Sulfite Reductase Hemoprotein, domain 1"/>
    <property type="match status" value="1"/>
</dbReference>
<organism evidence="9 10">
    <name type="scientific">Streptomyces xanthii</name>
    <dbReference type="NCBI Taxonomy" id="2768069"/>
    <lineage>
        <taxon>Bacteria</taxon>
        <taxon>Bacillati</taxon>
        <taxon>Actinomycetota</taxon>
        <taxon>Actinomycetes</taxon>
        <taxon>Kitasatosporales</taxon>
        <taxon>Streptomycetaceae</taxon>
        <taxon>Streptomyces</taxon>
    </lineage>
</organism>
<sequence>MGMLPGMSPAPIPLGPGTSGTSRGDACPGALRLHAADDGFLARVRVPGGVLTAVRARALADAAGRLGDGVLHLTSRGNVQLRGLRDGCGGELAEVLGEAGLLPSPLHERVRNVVASPLSGLDGAGFVDVRPWLTGLDSALCASSVTPGLSGRFLFALDDGRGDVSSLGPDVLLRGLPDGGSAQLVVADAEFVVRYEDAARAAVIAAESFLAAASEVTGRRVWRVAELGAPLAELISRDLMAAGLRMSTPGGSAPAPAPQSPPDFVRGDPEGLDEVTRRSWGARSATSGARGTARPATTHASPGDEPTTTNGAAPLIATAPFGSFTPDQWAALTDLAWRLPQRELRMTPWRTVVVPGAGPADRPALAAAGLITDPTSPEARLGACIGTPGCAKSRTDVRRDAEPRHPTLPTYWSGCERRCGHPAGPYLDVTALPDGTYRTTEERAEPRV</sequence>
<keyword evidence="6" id="KW-0411">Iron-sulfur</keyword>
<keyword evidence="5" id="KW-0408">Iron</keyword>
<evidence type="ECO:0000256" key="4">
    <source>
        <dbReference type="ARBA" id="ARBA00023002"/>
    </source>
</evidence>
<keyword evidence="2" id="KW-0349">Heme</keyword>
<accession>A0A7H1B9H7</accession>
<evidence type="ECO:0000313" key="10">
    <source>
        <dbReference type="Proteomes" id="UP000516428"/>
    </source>
</evidence>
<feature type="domain" description="Nitrite/Sulfite reductase ferredoxin-like" evidence="8">
    <location>
        <begin position="319"/>
        <end position="367"/>
    </location>
</feature>
<feature type="region of interest" description="Disordered" evidence="7">
    <location>
        <begin position="245"/>
        <end position="317"/>
    </location>
</feature>
<proteinExistence type="predicted"/>
<feature type="region of interest" description="Disordered" evidence="7">
    <location>
        <begin position="1"/>
        <end position="25"/>
    </location>
</feature>
<dbReference type="GO" id="GO:0016491">
    <property type="term" value="F:oxidoreductase activity"/>
    <property type="evidence" value="ECO:0007669"/>
    <property type="project" value="UniProtKB-KW"/>
</dbReference>
<dbReference type="SUPFAM" id="SSF55124">
    <property type="entry name" value="Nitrite/Sulfite reductase N-terminal domain-like"/>
    <property type="match status" value="2"/>
</dbReference>
<dbReference type="AlphaFoldDB" id="A0A7H1B9H7"/>
<evidence type="ECO:0000256" key="2">
    <source>
        <dbReference type="ARBA" id="ARBA00022617"/>
    </source>
</evidence>
<dbReference type="KEGG" id="sxn:IAG42_18455"/>
<dbReference type="PANTHER" id="PTHR32439">
    <property type="entry name" value="FERREDOXIN--NITRITE REDUCTASE, CHLOROPLASTIC"/>
    <property type="match status" value="1"/>
</dbReference>
<evidence type="ECO:0000256" key="1">
    <source>
        <dbReference type="ARBA" id="ARBA00022485"/>
    </source>
</evidence>
<dbReference type="GO" id="GO:0051539">
    <property type="term" value="F:4 iron, 4 sulfur cluster binding"/>
    <property type="evidence" value="ECO:0007669"/>
    <property type="project" value="UniProtKB-KW"/>
</dbReference>
<dbReference type="EMBL" id="CP061281">
    <property type="protein sequence ID" value="QNS05382.1"/>
    <property type="molecule type" value="Genomic_DNA"/>
</dbReference>
<evidence type="ECO:0000259" key="8">
    <source>
        <dbReference type="Pfam" id="PF03460"/>
    </source>
</evidence>